<dbReference type="SUPFAM" id="SSF52540">
    <property type="entry name" value="P-loop containing nucleoside triphosphate hydrolases"/>
    <property type="match status" value="1"/>
</dbReference>
<dbReference type="GO" id="GO:0005525">
    <property type="term" value="F:GTP binding"/>
    <property type="evidence" value="ECO:0007669"/>
    <property type="project" value="UniProtKB-KW"/>
</dbReference>
<feature type="domain" description="CobW C-terminal" evidence="8">
    <location>
        <begin position="255"/>
        <end position="356"/>
    </location>
</feature>
<evidence type="ECO:0000256" key="1">
    <source>
        <dbReference type="ARBA" id="ARBA00022741"/>
    </source>
</evidence>
<gene>
    <name evidence="9" type="primary">CBWD1</name>
    <name evidence="9" type="ORF">TR123391</name>
</gene>
<evidence type="ECO:0000313" key="9">
    <source>
        <dbReference type="EMBL" id="JAP47154.1"/>
    </source>
</evidence>
<accession>A0A0X3P5A1</accession>
<keyword evidence="2" id="KW-0378">Hydrolase</keyword>
<comment type="similarity">
    <text evidence="6">Belongs to the SIMIBI class G3E GTPase family. ZNG1 subfamily.</text>
</comment>
<comment type="catalytic activity">
    <reaction evidence="7">
        <text>GTP + H2O = GDP + phosphate + H(+)</text>
        <dbReference type="Rhea" id="RHEA:19669"/>
        <dbReference type="ChEBI" id="CHEBI:15377"/>
        <dbReference type="ChEBI" id="CHEBI:15378"/>
        <dbReference type="ChEBI" id="CHEBI:37565"/>
        <dbReference type="ChEBI" id="CHEBI:43474"/>
        <dbReference type="ChEBI" id="CHEBI:58189"/>
    </reaction>
    <physiologicalReaction direction="left-to-right" evidence="7">
        <dbReference type="Rhea" id="RHEA:19670"/>
    </physiologicalReaction>
</comment>
<dbReference type="Pfam" id="PF02492">
    <property type="entry name" value="cobW"/>
    <property type="match status" value="1"/>
</dbReference>
<dbReference type="SMART" id="SM00833">
    <property type="entry name" value="CobW_C"/>
    <property type="match status" value="1"/>
</dbReference>
<dbReference type="InterPro" id="IPR027417">
    <property type="entry name" value="P-loop_NTPase"/>
</dbReference>
<evidence type="ECO:0000256" key="3">
    <source>
        <dbReference type="ARBA" id="ARBA00022833"/>
    </source>
</evidence>
<evidence type="ECO:0000256" key="6">
    <source>
        <dbReference type="ARBA" id="ARBA00034320"/>
    </source>
</evidence>
<dbReference type="GO" id="GO:0005737">
    <property type="term" value="C:cytoplasm"/>
    <property type="evidence" value="ECO:0007669"/>
    <property type="project" value="TreeGrafter"/>
</dbReference>
<reference evidence="9" key="1">
    <citation type="submission" date="2016-01" db="EMBL/GenBank/DDBJ databases">
        <title>Reference transcriptome for the parasite Schistocephalus solidus: insights into the molecular evolution of parasitism.</title>
        <authorList>
            <person name="Hebert F.O."/>
            <person name="Grambauer S."/>
            <person name="Barber I."/>
            <person name="Landry C.R."/>
            <person name="Aubin-Horth N."/>
        </authorList>
    </citation>
    <scope>NUCLEOTIDE SEQUENCE</scope>
</reference>
<dbReference type="Gene3D" id="3.30.1220.10">
    <property type="entry name" value="CobW-like, C-terminal domain"/>
    <property type="match status" value="1"/>
</dbReference>
<evidence type="ECO:0000256" key="4">
    <source>
        <dbReference type="ARBA" id="ARBA00023134"/>
    </source>
</evidence>
<sequence length="358" mass="39748">MSTENIPELVAVADDDDDQAADRVPVTIITGFLGSGKTTLINYILTAAHGKRIAVILNDFGEGSAVESTVSLREHTDDLFEEWIELRNGCLCCSLKDPGVKAIENLMQKRGRFDYIMLETTGLADPGPIAALFWMDESLCSQIALDGVVTLLDAKYCLSVLKAHATDERVNVCERQIALADVLILNKVDLVEEHEKHAVLEEIRCINSTAKVIETNFSAVDLLEILDLNLYSSSRSIERLKAAFIPDKPHLDHSITTVTIELDVPLDRTKFENFFEGLIWEKTLGAEVIEVMRAKGILQFVGEDRPCSLQCVNELYDIFSLSVAATAKLGPVGVRLIFIGRNLDRELLQRKLEECSLL</sequence>
<keyword evidence="1" id="KW-0547">Nucleotide-binding</keyword>
<organism evidence="9">
    <name type="scientific">Schistocephalus solidus</name>
    <name type="common">Tapeworm</name>
    <dbReference type="NCBI Taxonomy" id="70667"/>
    <lineage>
        <taxon>Eukaryota</taxon>
        <taxon>Metazoa</taxon>
        <taxon>Spiralia</taxon>
        <taxon>Lophotrochozoa</taxon>
        <taxon>Platyhelminthes</taxon>
        <taxon>Cestoda</taxon>
        <taxon>Eucestoda</taxon>
        <taxon>Diphyllobothriidea</taxon>
        <taxon>Diphyllobothriidae</taxon>
        <taxon>Schistocephalus</taxon>
    </lineage>
</organism>
<evidence type="ECO:0000256" key="7">
    <source>
        <dbReference type="ARBA" id="ARBA00049117"/>
    </source>
</evidence>
<evidence type="ECO:0000259" key="8">
    <source>
        <dbReference type="SMART" id="SM00833"/>
    </source>
</evidence>
<protein>
    <submittedName>
        <fullName evidence="9">COBW domain-containing protein 1</fullName>
    </submittedName>
</protein>
<dbReference type="SUPFAM" id="SSF90002">
    <property type="entry name" value="Hypothetical protein YjiA, C-terminal domain"/>
    <property type="match status" value="1"/>
</dbReference>
<dbReference type="InterPro" id="IPR051316">
    <property type="entry name" value="Zinc-reg_GTPase_activator"/>
</dbReference>
<proteinExistence type="inferred from homology"/>
<dbReference type="EMBL" id="GEEE01014439">
    <property type="protein sequence ID" value="JAP48786.1"/>
    <property type="molecule type" value="Transcribed_RNA"/>
</dbReference>
<dbReference type="GO" id="GO:0016787">
    <property type="term" value="F:hydrolase activity"/>
    <property type="evidence" value="ECO:0007669"/>
    <property type="project" value="UniProtKB-KW"/>
</dbReference>
<dbReference type="InterPro" id="IPR003495">
    <property type="entry name" value="CobW/HypB/UreG_nucleotide-bd"/>
</dbReference>
<dbReference type="Pfam" id="PF07683">
    <property type="entry name" value="CobW_C"/>
    <property type="match status" value="1"/>
</dbReference>
<name>A0A0X3P5A1_SCHSO</name>
<dbReference type="PANTHER" id="PTHR13748">
    <property type="entry name" value="COBW-RELATED"/>
    <property type="match status" value="1"/>
</dbReference>
<dbReference type="CDD" id="cd03112">
    <property type="entry name" value="CobW-like"/>
    <property type="match status" value="1"/>
</dbReference>
<dbReference type="Gene3D" id="3.40.50.300">
    <property type="entry name" value="P-loop containing nucleotide triphosphate hydrolases"/>
    <property type="match status" value="1"/>
</dbReference>
<keyword evidence="5" id="KW-0143">Chaperone</keyword>
<dbReference type="InterPro" id="IPR011629">
    <property type="entry name" value="CobW-like_C"/>
</dbReference>
<dbReference type="InterPro" id="IPR036627">
    <property type="entry name" value="CobW-likC_sf"/>
</dbReference>
<evidence type="ECO:0000256" key="5">
    <source>
        <dbReference type="ARBA" id="ARBA00023186"/>
    </source>
</evidence>
<keyword evidence="3" id="KW-0862">Zinc</keyword>
<dbReference type="EMBL" id="GEEE01016071">
    <property type="protein sequence ID" value="JAP47154.1"/>
    <property type="molecule type" value="Transcribed_RNA"/>
</dbReference>
<dbReference type="PANTHER" id="PTHR13748:SF31">
    <property type="entry name" value="ZINC-REGULATED GTPASE METALLOPROTEIN ACTIVATOR 1A-RELATED"/>
    <property type="match status" value="1"/>
</dbReference>
<keyword evidence="4" id="KW-0342">GTP-binding</keyword>
<evidence type="ECO:0000256" key="2">
    <source>
        <dbReference type="ARBA" id="ARBA00022801"/>
    </source>
</evidence>
<dbReference type="AlphaFoldDB" id="A0A0X3P5A1"/>